<evidence type="ECO:0000313" key="3">
    <source>
        <dbReference type="EMBL" id="PTQ51849.1"/>
    </source>
</evidence>
<evidence type="ECO:0000256" key="1">
    <source>
        <dbReference type="SAM" id="MobiDB-lite"/>
    </source>
</evidence>
<dbReference type="EMBL" id="PEBV01000036">
    <property type="protein sequence ID" value="PTQ51849.1"/>
    <property type="molecule type" value="Genomic_DNA"/>
</dbReference>
<name>A0A2T5G6Q3_HYDSH</name>
<evidence type="ECO:0000256" key="2">
    <source>
        <dbReference type="SAM" id="Phobius"/>
    </source>
</evidence>
<proteinExistence type="predicted"/>
<organism evidence="3 4">
    <name type="scientific">Hydrogenibacillus schlegelii</name>
    <name type="common">Bacillus schlegelii</name>
    <dbReference type="NCBI Taxonomy" id="1484"/>
    <lineage>
        <taxon>Bacteria</taxon>
        <taxon>Bacillati</taxon>
        <taxon>Bacillota</taxon>
        <taxon>Bacilli</taxon>
        <taxon>Bacillales</taxon>
        <taxon>Bacillales Family X. Incertae Sedis</taxon>
        <taxon>Hydrogenibacillus</taxon>
    </lineage>
</organism>
<gene>
    <name evidence="3" type="ORF">HSCHL_1025</name>
</gene>
<sequence>MRSAARGAKKRADDRLIRRRSTGGWMLVEVLIALWVIAVLLAAIVHLLAGVREKAGAEAAEATLLEAARYVLARWPPVVDGAEALGEATDAVPGGPAAGAREAPADGPSESEVAAWAARAQAAVRQGVLEPLQAAVEREGFALSGPGHGRTAPVPTVAFTYAIGSPAVWSDAHAVRAAVPVDVTLRLPVSADRPPLERRMRLWTAVVFRAWPP</sequence>
<feature type="region of interest" description="Disordered" evidence="1">
    <location>
        <begin position="89"/>
        <end position="111"/>
    </location>
</feature>
<evidence type="ECO:0000313" key="4">
    <source>
        <dbReference type="Proteomes" id="UP000244180"/>
    </source>
</evidence>
<protein>
    <submittedName>
        <fullName evidence="3">Uncharacterized protein</fullName>
    </submittedName>
</protein>
<dbReference type="Proteomes" id="UP000244180">
    <property type="component" value="Unassembled WGS sequence"/>
</dbReference>
<feature type="transmembrane region" description="Helical" evidence="2">
    <location>
        <begin position="25"/>
        <end position="49"/>
    </location>
</feature>
<keyword evidence="2" id="KW-0812">Transmembrane</keyword>
<dbReference type="AlphaFoldDB" id="A0A2T5G6Q3"/>
<reference evidence="3 4" key="1">
    <citation type="submission" date="2017-08" db="EMBL/GenBank/DDBJ databases">
        <title>Burning lignite coal seam in the remote Altai Mountains harbors a hydrogen-driven thermophilic microbial community.</title>
        <authorList>
            <person name="Kadnikov V.V."/>
            <person name="Mardanov A.V."/>
            <person name="Ivasenko D."/>
            <person name="Beletsky A.V."/>
            <person name="Karnachuk O.V."/>
            <person name="Ravin N.V."/>
        </authorList>
    </citation>
    <scope>NUCLEOTIDE SEQUENCE [LARGE SCALE GENOMIC DNA]</scope>
    <source>
        <strain evidence="3">AL33</strain>
    </source>
</reference>
<comment type="caution">
    <text evidence="3">The sequence shown here is derived from an EMBL/GenBank/DDBJ whole genome shotgun (WGS) entry which is preliminary data.</text>
</comment>
<keyword evidence="2" id="KW-0472">Membrane</keyword>
<dbReference type="RefSeq" id="WP_273000568.1">
    <property type="nucleotide sequence ID" value="NZ_PEBV01000036.1"/>
</dbReference>
<accession>A0A2T5G6Q3</accession>
<keyword evidence="2" id="KW-1133">Transmembrane helix</keyword>